<feature type="transmembrane region" description="Helical" evidence="1">
    <location>
        <begin position="101"/>
        <end position="120"/>
    </location>
</feature>
<dbReference type="Pfam" id="PF04955">
    <property type="entry name" value="HupE_UreJ"/>
    <property type="match status" value="1"/>
</dbReference>
<proteinExistence type="predicted"/>
<gene>
    <name evidence="2" type="ORF">KCG34_08030</name>
</gene>
<keyword evidence="3" id="KW-1185">Reference proteome</keyword>
<keyword evidence="1" id="KW-1133">Transmembrane helix</keyword>
<feature type="transmembrane region" description="Helical" evidence="1">
    <location>
        <begin position="150"/>
        <end position="167"/>
    </location>
</feature>
<keyword evidence="1" id="KW-0472">Membrane</keyword>
<dbReference type="Proteomes" id="UP000676409">
    <property type="component" value="Chromosome"/>
</dbReference>
<evidence type="ECO:0000256" key="1">
    <source>
        <dbReference type="SAM" id="Phobius"/>
    </source>
</evidence>
<feature type="transmembrane region" description="Helical" evidence="1">
    <location>
        <begin position="179"/>
        <end position="202"/>
    </location>
</feature>
<reference evidence="2" key="1">
    <citation type="submission" date="2021-04" db="EMBL/GenBank/DDBJ databases">
        <title>The complete genome sequence of Caulobacter sp. S6.</title>
        <authorList>
            <person name="Tang Y."/>
            <person name="Ouyang W."/>
            <person name="Liu Q."/>
            <person name="Huang B."/>
            <person name="Guo Z."/>
            <person name="Lei P."/>
        </authorList>
    </citation>
    <scope>NUCLEOTIDE SEQUENCE</scope>
    <source>
        <strain evidence="2">S6</strain>
    </source>
</reference>
<evidence type="ECO:0000313" key="3">
    <source>
        <dbReference type="Proteomes" id="UP000676409"/>
    </source>
</evidence>
<dbReference type="AlphaFoldDB" id="A0A975IXV2"/>
<accession>A0A975IXV2</accession>
<feature type="transmembrane region" description="Helical" evidence="1">
    <location>
        <begin position="126"/>
        <end position="145"/>
    </location>
</feature>
<dbReference type="KEGG" id="caul:KCG34_08030"/>
<feature type="transmembrane region" description="Helical" evidence="1">
    <location>
        <begin position="214"/>
        <end position="231"/>
    </location>
</feature>
<name>A0A975IXV2_9CAUL</name>
<organism evidence="2 3">
    <name type="scientific">Phenylobacterium montanum</name>
    <dbReference type="NCBI Taxonomy" id="2823693"/>
    <lineage>
        <taxon>Bacteria</taxon>
        <taxon>Pseudomonadati</taxon>
        <taxon>Pseudomonadota</taxon>
        <taxon>Alphaproteobacteria</taxon>
        <taxon>Caulobacterales</taxon>
        <taxon>Caulobacteraceae</taxon>
        <taxon>Phenylobacterium</taxon>
    </lineage>
</organism>
<dbReference type="EMBL" id="CP073078">
    <property type="protein sequence ID" value="QUD89806.1"/>
    <property type="molecule type" value="Genomic_DNA"/>
</dbReference>
<sequence>MSLRSPQSIVDGNTRAGAIRAHGRANSNWAPHLDVRRLAVAATSAAFALSLAASPAEAHTGTGLAGGFVSGFLHPLSGLDHLLAMVSVGLWGAILGRPLLVALPVIFPAMMAAGAALGMLNTPMPPVELGIAVSVLVLGAVIAFGARAPVWLACILVGGFALFHGYAHGRELPSAADPVGYSTGFVLCTGLLHVAGIGLGALNDRRDGAIMVRGLGGGIALAGMVFLYRVLA</sequence>
<evidence type="ECO:0000313" key="2">
    <source>
        <dbReference type="EMBL" id="QUD89806.1"/>
    </source>
</evidence>
<keyword evidence="1" id="KW-0812">Transmembrane</keyword>
<protein>
    <submittedName>
        <fullName evidence="2">HupE/UreJ family protein</fullName>
    </submittedName>
</protein>
<dbReference type="InterPro" id="IPR007038">
    <property type="entry name" value="HupE_UreJ"/>
</dbReference>